<dbReference type="EMBL" id="JABEVX010000009">
    <property type="protein sequence ID" value="NNT72926.1"/>
    <property type="molecule type" value="Genomic_DNA"/>
</dbReference>
<dbReference type="AlphaFoldDB" id="A0A7Y3RAL4"/>
<evidence type="ECO:0000313" key="2">
    <source>
        <dbReference type="Proteomes" id="UP000536509"/>
    </source>
</evidence>
<comment type="caution">
    <text evidence="1">The sequence shown here is derived from an EMBL/GenBank/DDBJ whole genome shotgun (WGS) entry which is preliminary data.</text>
</comment>
<reference evidence="1 2" key="1">
    <citation type="submission" date="2020-05" db="EMBL/GenBank/DDBJ databases">
        <title>Draft genome of Flavobacterium sp. IMCC34852.</title>
        <authorList>
            <person name="Song J."/>
            <person name="Cho J.-C."/>
        </authorList>
    </citation>
    <scope>NUCLEOTIDE SEQUENCE [LARGE SCALE GENOMIC DNA]</scope>
    <source>
        <strain evidence="1 2">IMCC34852</strain>
    </source>
</reference>
<organism evidence="1 2">
    <name type="scientific">Flavobacterium rivulicola</name>
    <dbReference type="NCBI Taxonomy" id="2732161"/>
    <lineage>
        <taxon>Bacteria</taxon>
        <taxon>Pseudomonadati</taxon>
        <taxon>Bacteroidota</taxon>
        <taxon>Flavobacteriia</taxon>
        <taxon>Flavobacteriales</taxon>
        <taxon>Flavobacteriaceae</taxon>
        <taxon>Flavobacterium</taxon>
    </lineage>
</organism>
<gene>
    <name evidence="1" type="ORF">HKT18_11920</name>
</gene>
<sequence length="93" mass="10912">MKPNFETIEKETIQLLSFPQSDVLETREEIQQRHSDLYRALALGNLEHSKIRIYFEDNQSKKVVETTVWAVTDQRVILKQGHSIPINRIYKSA</sequence>
<dbReference type="RefSeq" id="WP_171223093.1">
    <property type="nucleotide sequence ID" value="NZ_CP121446.1"/>
</dbReference>
<keyword evidence="2" id="KW-1185">Reference proteome</keyword>
<proteinExistence type="predicted"/>
<protein>
    <submittedName>
        <fullName evidence="1">Uncharacterized protein</fullName>
    </submittedName>
</protein>
<evidence type="ECO:0000313" key="1">
    <source>
        <dbReference type="EMBL" id="NNT72926.1"/>
    </source>
</evidence>
<dbReference type="Proteomes" id="UP000536509">
    <property type="component" value="Unassembled WGS sequence"/>
</dbReference>
<accession>A0A7Y3RAL4</accession>
<name>A0A7Y3RAL4_9FLAO</name>